<protein>
    <submittedName>
        <fullName evidence="2">Cupin domain-containing protein</fullName>
    </submittedName>
</protein>
<dbReference type="InterPro" id="IPR014710">
    <property type="entry name" value="RmlC-like_jellyroll"/>
</dbReference>
<dbReference type="InterPro" id="IPR025499">
    <property type="entry name" value="KdgF"/>
</dbReference>
<dbReference type="CDD" id="cd02238">
    <property type="entry name" value="cupin_KdgF"/>
    <property type="match status" value="1"/>
</dbReference>
<comment type="caution">
    <text evidence="2">The sequence shown here is derived from an EMBL/GenBank/DDBJ whole genome shotgun (WGS) entry which is preliminary data.</text>
</comment>
<evidence type="ECO:0000313" key="2">
    <source>
        <dbReference type="EMBL" id="MCC2220573.1"/>
    </source>
</evidence>
<dbReference type="InterPro" id="IPR013096">
    <property type="entry name" value="Cupin_2"/>
</dbReference>
<dbReference type="EMBL" id="JAJEQN010000005">
    <property type="protein sequence ID" value="MCC2220573.1"/>
    <property type="molecule type" value="Genomic_DNA"/>
</dbReference>
<dbReference type="RefSeq" id="WP_118613192.1">
    <property type="nucleotide sequence ID" value="NZ_JAJEQN010000005.1"/>
</dbReference>
<dbReference type="SUPFAM" id="SSF51182">
    <property type="entry name" value="RmlC-like cupins"/>
    <property type="match status" value="1"/>
</dbReference>
<proteinExistence type="predicted"/>
<dbReference type="InterPro" id="IPR052535">
    <property type="entry name" value="Bacilysin_H2HPP_isomerase"/>
</dbReference>
<dbReference type="Pfam" id="PF07883">
    <property type="entry name" value="Cupin_2"/>
    <property type="match status" value="1"/>
</dbReference>
<sequence>MFVHNNTVTATPCEPGVSRKVMAYSDQVMMCEITFEKGAKGNFHTHPHVQTTYIVKGSFAFTIDGETQVVNAGDSILMPSNSLHGCECLEAGVLCDVFTPMREDFIKK</sequence>
<reference evidence="2 3" key="1">
    <citation type="submission" date="2021-10" db="EMBL/GenBank/DDBJ databases">
        <title>Anaerobic single-cell dispensing facilitates the cultivation of human gut bacteria.</title>
        <authorList>
            <person name="Afrizal A."/>
        </authorList>
    </citation>
    <scope>NUCLEOTIDE SEQUENCE [LARGE SCALE GENOMIC DNA]</scope>
    <source>
        <strain evidence="2 3">CLA-AA-H224</strain>
    </source>
</reference>
<dbReference type="PANTHER" id="PTHR40112:SF1">
    <property type="entry name" value="H2HPP ISOMERASE"/>
    <property type="match status" value="1"/>
</dbReference>
<dbReference type="AlphaFoldDB" id="A0AAE3E2N2"/>
<evidence type="ECO:0000259" key="1">
    <source>
        <dbReference type="Pfam" id="PF07883"/>
    </source>
</evidence>
<accession>A0AAE3E2N2</accession>
<name>A0AAE3E2N2_9FIRM</name>
<dbReference type="PANTHER" id="PTHR40112">
    <property type="entry name" value="H2HPP ISOMERASE"/>
    <property type="match status" value="1"/>
</dbReference>
<dbReference type="Proteomes" id="UP001198200">
    <property type="component" value="Unassembled WGS sequence"/>
</dbReference>
<gene>
    <name evidence="2" type="ORF">LKD48_02765</name>
</gene>
<organism evidence="2 3">
    <name type="scientific">Anthropogastromicrobium aceti</name>
    <dbReference type="NCBI Taxonomy" id="2981768"/>
    <lineage>
        <taxon>Bacteria</taxon>
        <taxon>Bacillati</taxon>
        <taxon>Bacillota</taxon>
        <taxon>Clostridia</taxon>
        <taxon>Lachnospirales</taxon>
        <taxon>Lachnospiraceae</taxon>
        <taxon>Anthropogastromicrobium</taxon>
    </lineage>
</organism>
<feature type="domain" description="Cupin type-2" evidence="1">
    <location>
        <begin position="33"/>
        <end position="89"/>
    </location>
</feature>
<keyword evidence="3" id="KW-1185">Reference proteome</keyword>
<dbReference type="InterPro" id="IPR011051">
    <property type="entry name" value="RmlC_Cupin_sf"/>
</dbReference>
<dbReference type="PIRSF" id="PIRSF029883">
    <property type="entry name" value="KdgF"/>
    <property type="match status" value="1"/>
</dbReference>
<evidence type="ECO:0000313" key="3">
    <source>
        <dbReference type="Proteomes" id="UP001198200"/>
    </source>
</evidence>
<dbReference type="Gene3D" id="2.60.120.10">
    <property type="entry name" value="Jelly Rolls"/>
    <property type="match status" value="1"/>
</dbReference>